<dbReference type="SMART" id="SM00257">
    <property type="entry name" value="LysM"/>
    <property type="match status" value="2"/>
</dbReference>
<evidence type="ECO:0000313" key="4">
    <source>
        <dbReference type="Proteomes" id="UP000176923"/>
    </source>
</evidence>
<feature type="domain" description="LysM" evidence="2">
    <location>
        <begin position="125"/>
        <end position="168"/>
    </location>
</feature>
<dbReference type="Gene3D" id="3.10.350.10">
    <property type="entry name" value="LysM domain"/>
    <property type="match status" value="2"/>
</dbReference>
<evidence type="ECO:0000313" key="3">
    <source>
        <dbReference type="EMBL" id="OGG17129.1"/>
    </source>
</evidence>
<feature type="domain" description="LysM" evidence="2">
    <location>
        <begin position="174"/>
        <end position="222"/>
    </location>
</feature>
<dbReference type="PROSITE" id="PS51782">
    <property type="entry name" value="LYSM"/>
    <property type="match status" value="2"/>
</dbReference>
<dbReference type="AlphaFoldDB" id="A0A1F5ZXC4"/>
<dbReference type="GO" id="GO:0004222">
    <property type="term" value="F:metalloendopeptidase activity"/>
    <property type="evidence" value="ECO:0007669"/>
    <property type="project" value="TreeGrafter"/>
</dbReference>
<dbReference type="InterPro" id="IPR036779">
    <property type="entry name" value="LysM_dom_sf"/>
</dbReference>
<protein>
    <recommendedName>
        <fullName evidence="2">LysM domain-containing protein</fullName>
    </recommendedName>
</protein>
<evidence type="ECO:0000256" key="1">
    <source>
        <dbReference type="SAM" id="Phobius"/>
    </source>
</evidence>
<keyword evidence="1" id="KW-0812">Transmembrane</keyword>
<dbReference type="Pfam" id="PF01476">
    <property type="entry name" value="LysM"/>
    <property type="match status" value="2"/>
</dbReference>
<dbReference type="Pfam" id="PF01551">
    <property type="entry name" value="Peptidase_M23"/>
    <property type="match status" value="1"/>
</dbReference>
<evidence type="ECO:0000259" key="2">
    <source>
        <dbReference type="PROSITE" id="PS51782"/>
    </source>
</evidence>
<dbReference type="InterPro" id="IPR011055">
    <property type="entry name" value="Dup_hybrid_motif"/>
</dbReference>
<dbReference type="InterPro" id="IPR016047">
    <property type="entry name" value="M23ase_b-sheet_dom"/>
</dbReference>
<name>A0A1F5ZXC4_9BACT</name>
<dbReference type="PANTHER" id="PTHR21666:SF270">
    <property type="entry name" value="MUREIN HYDROLASE ACTIVATOR ENVC"/>
    <property type="match status" value="1"/>
</dbReference>
<dbReference type="InterPro" id="IPR050570">
    <property type="entry name" value="Cell_wall_metabolism_enzyme"/>
</dbReference>
<keyword evidence="1" id="KW-1133">Transmembrane helix</keyword>
<proteinExistence type="predicted"/>
<reference evidence="3 4" key="1">
    <citation type="journal article" date="2016" name="Nat. Commun.">
        <title>Thousands of microbial genomes shed light on interconnected biogeochemical processes in an aquifer system.</title>
        <authorList>
            <person name="Anantharaman K."/>
            <person name="Brown C.T."/>
            <person name="Hug L.A."/>
            <person name="Sharon I."/>
            <person name="Castelle C.J."/>
            <person name="Probst A.J."/>
            <person name="Thomas B.C."/>
            <person name="Singh A."/>
            <person name="Wilkins M.J."/>
            <person name="Karaoz U."/>
            <person name="Brodie E.L."/>
            <person name="Williams K.H."/>
            <person name="Hubbard S.S."/>
            <person name="Banfield J.F."/>
        </authorList>
    </citation>
    <scope>NUCLEOTIDE SEQUENCE [LARGE SCALE GENOMIC DNA]</scope>
</reference>
<accession>A0A1F5ZXC4</accession>
<organism evidence="3 4">
    <name type="scientific">Candidatus Gottesmanbacteria bacterium RIFCSPHIGHO2_02_FULL_39_11</name>
    <dbReference type="NCBI Taxonomy" id="1798382"/>
    <lineage>
        <taxon>Bacteria</taxon>
        <taxon>Candidatus Gottesmaniibacteriota</taxon>
    </lineage>
</organism>
<keyword evidence="1" id="KW-0472">Membrane</keyword>
<feature type="transmembrane region" description="Helical" evidence="1">
    <location>
        <begin position="60"/>
        <end position="81"/>
    </location>
</feature>
<dbReference type="SUPFAM" id="SSF54106">
    <property type="entry name" value="LysM domain"/>
    <property type="match status" value="2"/>
</dbReference>
<dbReference type="Gene3D" id="2.70.70.10">
    <property type="entry name" value="Glucose Permease (Domain IIA)"/>
    <property type="match status" value="1"/>
</dbReference>
<dbReference type="SUPFAM" id="SSF51261">
    <property type="entry name" value="Duplicated hybrid motif"/>
    <property type="match status" value="1"/>
</dbReference>
<comment type="caution">
    <text evidence="3">The sequence shown here is derived from an EMBL/GenBank/DDBJ whole genome shotgun (WGS) entry which is preliminary data.</text>
</comment>
<dbReference type="EMBL" id="MFJL01000002">
    <property type="protein sequence ID" value="OGG17129.1"/>
    <property type="molecule type" value="Genomic_DNA"/>
</dbReference>
<dbReference type="InterPro" id="IPR018392">
    <property type="entry name" value="LysM"/>
</dbReference>
<dbReference type="PANTHER" id="PTHR21666">
    <property type="entry name" value="PEPTIDASE-RELATED"/>
    <property type="match status" value="1"/>
</dbReference>
<dbReference type="STRING" id="1798382.A3D77_01060"/>
<dbReference type="CDD" id="cd12797">
    <property type="entry name" value="M23_peptidase"/>
    <property type="match status" value="1"/>
</dbReference>
<sequence>MLFKLKQETLPPFFLEVKEWVLFLYYYAKKRLMFLAVYFEKIKDLLVEVLVAKRGRYSRHFLNLSFLFLVGGALVVGPVIADYYPTVRRDEYAALEGTESGVNSISLDDFNTATSESKKNRFEIIDYEVVKGDTLGTIAEKFGISIDTIRWANSLKSDTLVPGQTLRIPPVTGIVHKVQSGDTVYSLAKKYKTNPQEIVDFPANDFADLDTFALNVGQTLFIPDGVMPNTAPVYKPQQLPAPQFIAGAGGKFMWPTFGVISQYPTSYHMAVDIANNALPAVGAGDEGTVSYAGCIPYGYGCHVIVTHADGFQTLYAHLSQIYAKVGDVLKRGQVLGKMGSTGRSTGPHTHFEVRKNGVLLNPLQFLK</sequence>
<dbReference type="CDD" id="cd00118">
    <property type="entry name" value="LysM"/>
    <property type="match status" value="2"/>
</dbReference>
<gene>
    <name evidence="3" type="ORF">A3D77_01060</name>
</gene>
<dbReference type="Proteomes" id="UP000176923">
    <property type="component" value="Unassembled WGS sequence"/>
</dbReference>